<dbReference type="Proteomes" id="UP001652640">
    <property type="component" value="Unplaced"/>
</dbReference>
<name>A0A6J0X656_ODOVR</name>
<evidence type="ECO:0000313" key="5">
    <source>
        <dbReference type="RefSeq" id="XP_020745387.2"/>
    </source>
</evidence>
<dbReference type="GO" id="GO:0005096">
    <property type="term" value="F:GTPase activator activity"/>
    <property type="evidence" value="ECO:0007669"/>
    <property type="project" value="UniProtKB-KW"/>
</dbReference>
<gene>
    <name evidence="5" type="primary">ARHGAP36</name>
</gene>
<proteinExistence type="predicted"/>
<feature type="region of interest" description="Disordered" evidence="2">
    <location>
        <begin position="1086"/>
        <end position="1113"/>
    </location>
</feature>
<dbReference type="OrthoDB" id="10024839at2759"/>
<dbReference type="SUPFAM" id="SSF48350">
    <property type="entry name" value="GTPase activation domain, GAP"/>
    <property type="match status" value="1"/>
</dbReference>
<dbReference type="AlphaFoldDB" id="A0A6J0X656"/>
<feature type="compositionally biased region" description="Acidic residues" evidence="2">
    <location>
        <begin position="854"/>
        <end position="864"/>
    </location>
</feature>
<dbReference type="InterPro" id="IPR037863">
    <property type="entry name" value="RHOGAP6/36"/>
</dbReference>
<feature type="region of interest" description="Disordered" evidence="2">
    <location>
        <begin position="652"/>
        <end position="671"/>
    </location>
</feature>
<feature type="compositionally biased region" description="Acidic residues" evidence="2">
    <location>
        <begin position="720"/>
        <end position="733"/>
    </location>
</feature>
<feature type="domain" description="Rho-GAP" evidence="3">
    <location>
        <begin position="227"/>
        <end position="427"/>
    </location>
</feature>
<feature type="region of interest" description="Disordered" evidence="2">
    <location>
        <begin position="689"/>
        <end position="956"/>
    </location>
</feature>
<dbReference type="InterPro" id="IPR000198">
    <property type="entry name" value="RhoGAP_dom"/>
</dbReference>
<dbReference type="InterPro" id="IPR008936">
    <property type="entry name" value="Rho_GTPase_activation_prot"/>
</dbReference>
<dbReference type="GO" id="GO:0007165">
    <property type="term" value="P:signal transduction"/>
    <property type="evidence" value="ECO:0007669"/>
    <property type="project" value="InterPro"/>
</dbReference>
<accession>A0A6J0X656</accession>
<dbReference type="RefSeq" id="XP_020745387.2">
    <property type="nucleotide sequence ID" value="XM_020889728.2"/>
</dbReference>
<dbReference type="CDD" id="cd04376">
    <property type="entry name" value="RhoGAP_ARHGAP6"/>
    <property type="match status" value="1"/>
</dbReference>
<dbReference type="InterPro" id="IPR041852">
    <property type="entry name" value="ARHGAP6_RhoGAP"/>
</dbReference>
<organism evidence="4 5">
    <name type="scientific">Odocoileus virginianus</name>
    <name type="common">White-tailed deer</name>
    <dbReference type="NCBI Taxonomy" id="9874"/>
    <lineage>
        <taxon>Eukaryota</taxon>
        <taxon>Metazoa</taxon>
        <taxon>Chordata</taxon>
        <taxon>Craniata</taxon>
        <taxon>Vertebrata</taxon>
        <taxon>Euteleostomi</taxon>
        <taxon>Mammalia</taxon>
        <taxon>Eutheria</taxon>
        <taxon>Laurasiatheria</taxon>
        <taxon>Artiodactyla</taxon>
        <taxon>Ruminantia</taxon>
        <taxon>Pecora</taxon>
        <taxon>Cervidae</taxon>
        <taxon>Odocoileinae</taxon>
        <taxon>Odocoileus</taxon>
    </lineage>
</organism>
<evidence type="ECO:0000256" key="1">
    <source>
        <dbReference type="ARBA" id="ARBA00022468"/>
    </source>
</evidence>
<feature type="compositionally biased region" description="Polar residues" evidence="2">
    <location>
        <begin position="902"/>
        <end position="915"/>
    </location>
</feature>
<dbReference type="PROSITE" id="PS50238">
    <property type="entry name" value="RHOGAP"/>
    <property type="match status" value="1"/>
</dbReference>
<dbReference type="Gene3D" id="1.10.555.10">
    <property type="entry name" value="Rho GTPase activation protein"/>
    <property type="match status" value="1"/>
</dbReference>
<dbReference type="InParanoid" id="A0A6J0X656"/>
<dbReference type="GeneID" id="110134952"/>
<evidence type="ECO:0000313" key="4">
    <source>
        <dbReference type="Proteomes" id="UP001652640"/>
    </source>
</evidence>
<sequence length="1134" mass="126285">MGGCIPFLKTARTRYPRIMPLLLLLSALIFLVNVLGGAPGHNPNRRAKMISIHSLSELERLKLQETAYHELVARQFLSEFKPERALPTDRPNTLEKWFLILRGQERAVSLKTFGIRLEEVLVNELTRRKQLELRAAMQIEEAAGPATIGRRRGNAVQRMFGRIRRFFSRRRDEPFLPQEFTRRGRRGAVSVDSLAELEDGALLLQTLQLFRISFPIGQRLLGSKRKMSLNPIAKQIPHVVEACCSFIEKHGLSTVGIFTLEYSEKRVRKLREEFDQGLDVVLDDSQNVHDVAALLKEFFRDMKDSLLPDDLYMSFLQTATLKPQDQLSALQLLVYLMPPCHSDTLERLLKVLHKVTENCEDSIGIDGQLVSGNRMTSTNLALVFGSALLKKGASAKRESRKTRLGIDHYVASVSVVRAMIDNWDVLFQVPPHIQKQVAKRVWKSSPEALDFIRRRNLRKIQSARIKMEEDALLSDPVETSAEARAAILGQSKPFDEGQFPAGGQTLAEGQAFAAGESLGEGQGLAGGQVFAEDEPLQDESSDDDMSVNEELVFEYLNQGLVFAELQGLAIPNDLEIQGPHLEGIPELDEDDDDYDDDDSDDNNDNDALNLDDLPLFEDILGADDEIPDLIEIPDFEEIPYFDFIPGPDIVPDVQEVPNLGEYPDHDLGEGQDVEDYQNLNLAEVPYLDAVPNIEEASDPNEIPDEEASDIDEIPDHANDSDNDEDPELGEDPNLDNVLALEEIPNGEALNAEEDPDHQEAPEINGISDSDAEFDYDEVPGVHVVPIPEEAPGVHVVPIPEEAPGGHEVPIPEEAPGGHEIPNHEEAPEINGLSDSEEDPNLEEAPALDDRVPNDEETPATEEIPEINRIAGSEEYSSLEEVPTLHVVTSPEDVPDTDEIQSQEESSGENGILSSEETSDVEEISGREEAAAVYEIQDSEENPNLEEDSVLSVVPEPKDTQIRNEIPVFQKDLGNTSEEDEVNVTAEFEDVSILSTIPDPQPDLAVNLEEIMNMETVPVPYTVDLKEVQNPKTVWFCQEDADVTFLVDITFFKNQSQLGQVMDYRSFLKSLKNNACFRLSMKFCSSEEPAVPPGTARSHDDEEGAGNPLILEQDRPLLRVPREKEAKAGGGYFFP</sequence>
<dbReference type="PANTHER" id="PTHR12635">
    <property type="entry name" value="RHO-GTPASE-ACTIVATING PROTEIN 6 FAMILY MEMBER"/>
    <property type="match status" value="1"/>
</dbReference>
<dbReference type="Pfam" id="PF00620">
    <property type="entry name" value="RhoGAP"/>
    <property type="match status" value="1"/>
</dbReference>
<keyword evidence="4" id="KW-1185">Reference proteome</keyword>
<protein>
    <submittedName>
        <fullName evidence="5">Rho GTPase-activating protein 36 isoform X1</fullName>
    </submittedName>
</protein>
<feature type="region of interest" description="Disordered" evidence="2">
    <location>
        <begin position="579"/>
        <end position="610"/>
    </location>
</feature>
<dbReference type="GO" id="GO:1902533">
    <property type="term" value="P:positive regulation of intracellular signal transduction"/>
    <property type="evidence" value="ECO:0007669"/>
    <property type="project" value="UniProtKB-ARBA"/>
</dbReference>
<feature type="compositionally biased region" description="Acidic residues" evidence="2">
    <location>
        <begin position="695"/>
        <end position="712"/>
    </location>
</feature>
<feature type="compositionally biased region" description="Acidic residues" evidence="2">
    <location>
        <begin position="936"/>
        <end position="948"/>
    </location>
</feature>
<feature type="compositionally biased region" description="Acidic residues" evidence="2">
    <location>
        <begin position="892"/>
        <end position="901"/>
    </location>
</feature>
<feature type="compositionally biased region" description="Acidic residues" evidence="2">
    <location>
        <begin position="585"/>
        <end position="604"/>
    </location>
</feature>
<dbReference type="PANTHER" id="PTHR12635:SF8">
    <property type="entry name" value="RHO GTPASE-ACTIVATING PROTEIN 36"/>
    <property type="match status" value="1"/>
</dbReference>
<dbReference type="KEGG" id="ovr:110134952"/>
<dbReference type="SMART" id="SM00324">
    <property type="entry name" value="RhoGAP"/>
    <property type="match status" value="1"/>
</dbReference>
<reference evidence="5" key="1">
    <citation type="submission" date="2025-08" db="UniProtKB">
        <authorList>
            <consortium name="RefSeq"/>
        </authorList>
    </citation>
    <scope>IDENTIFICATION</scope>
    <source>
        <tissue evidence="5">Tongue muscle</tissue>
    </source>
</reference>
<evidence type="ECO:0000256" key="2">
    <source>
        <dbReference type="SAM" id="MobiDB-lite"/>
    </source>
</evidence>
<keyword evidence="1" id="KW-0343">GTPase activation</keyword>
<dbReference type="GO" id="GO:0005856">
    <property type="term" value="C:cytoskeleton"/>
    <property type="evidence" value="ECO:0007669"/>
    <property type="project" value="UniProtKB-ARBA"/>
</dbReference>
<evidence type="ECO:0000259" key="3">
    <source>
        <dbReference type="PROSITE" id="PS50238"/>
    </source>
</evidence>
<dbReference type="FunCoup" id="A0A6J0X656">
    <property type="interactions" value="18"/>
</dbReference>